<dbReference type="Proteomes" id="UP001652628">
    <property type="component" value="Chromosome 3"/>
</dbReference>
<protein>
    <submittedName>
        <fullName evidence="3">Uncharacterized protein fit</fullName>
    </submittedName>
</protein>
<proteinExistence type="predicted"/>
<reference evidence="3" key="1">
    <citation type="submission" date="2025-08" db="UniProtKB">
        <authorList>
            <consortium name="RefSeq"/>
        </authorList>
    </citation>
    <scope>IDENTIFICATION</scope>
</reference>
<dbReference type="RefSeq" id="XP_016931938.4">
    <property type="nucleotide sequence ID" value="XM_017076449.4"/>
</dbReference>
<evidence type="ECO:0000313" key="3">
    <source>
        <dbReference type="RefSeq" id="XP_016931938.4"/>
    </source>
</evidence>
<sequence length="122" mass="13952">MKTFLVILLISALALVQASSLRESVEDYSVWPTATLTETHPHSSNWPCDVGHFPQAYALMHKVDKRLDQIDSLDLKNRIQNFAVNALRRCTTNGQMDEHCVKISIGYTMAYIHHQKTLENRL</sequence>
<dbReference type="GeneID" id="108011339"/>
<evidence type="ECO:0000313" key="2">
    <source>
        <dbReference type="Proteomes" id="UP001652628"/>
    </source>
</evidence>
<dbReference type="AlphaFoldDB" id="A0AB39ZB49"/>
<name>A0AB39ZB49_DROSZ</name>
<accession>A0AB39ZB49</accession>
<keyword evidence="1" id="KW-0732">Signal</keyword>
<keyword evidence="2" id="KW-1185">Reference proteome</keyword>
<gene>
    <name evidence="3" type="primary">fit</name>
</gene>
<evidence type="ECO:0000256" key="1">
    <source>
        <dbReference type="SAM" id="SignalP"/>
    </source>
</evidence>
<feature type="signal peptide" evidence="1">
    <location>
        <begin position="1"/>
        <end position="18"/>
    </location>
</feature>
<feature type="chain" id="PRO_5045591348" evidence="1">
    <location>
        <begin position="19"/>
        <end position="122"/>
    </location>
</feature>
<organism evidence="2 3">
    <name type="scientific">Drosophila suzukii</name>
    <name type="common">Spotted-wing drosophila fruit fly</name>
    <dbReference type="NCBI Taxonomy" id="28584"/>
    <lineage>
        <taxon>Eukaryota</taxon>
        <taxon>Metazoa</taxon>
        <taxon>Ecdysozoa</taxon>
        <taxon>Arthropoda</taxon>
        <taxon>Hexapoda</taxon>
        <taxon>Insecta</taxon>
        <taxon>Pterygota</taxon>
        <taxon>Neoptera</taxon>
        <taxon>Endopterygota</taxon>
        <taxon>Diptera</taxon>
        <taxon>Brachycera</taxon>
        <taxon>Muscomorpha</taxon>
        <taxon>Ephydroidea</taxon>
        <taxon>Drosophilidae</taxon>
        <taxon>Drosophila</taxon>
        <taxon>Sophophora</taxon>
    </lineage>
</organism>